<proteinExistence type="predicted"/>
<dbReference type="Proteomes" id="UP001180487">
    <property type="component" value="Unassembled WGS sequence"/>
</dbReference>
<dbReference type="RefSeq" id="WP_310376577.1">
    <property type="nucleotide sequence ID" value="NZ_JAVDXT010000005.1"/>
</dbReference>
<keyword evidence="3" id="KW-1185">Reference proteome</keyword>
<dbReference type="Pfam" id="PF09836">
    <property type="entry name" value="DUF2063"/>
    <property type="match status" value="1"/>
</dbReference>
<dbReference type="InterPro" id="IPR018640">
    <property type="entry name" value="DUF2063"/>
</dbReference>
<reference evidence="2 3" key="1">
    <citation type="submission" date="2023-07" db="EMBL/GenBank/DDBJ databases">
        <title>Sorghum-associated microbial communities from plants grown in Nebraska, USA.</title>
        <authorList>
            <person name="Schachtman D."/>
        </authorList>
    </citation>
    <scope>NUCLEOTIDE SEQUENCE [LARGE SCALE GENOMIC DNA]</scope>
    <source>
        <strain evidence="2 3">BE313</strain>
    </source>
</reference>
<name>A0ABU2CEJ6_9BURK</name>
<dbReference type="EMBL" id="JAVDXT010000005">
    <property type="protein sequence ID" value="MDR7379738.1"/>
    <property type="molecule type" value="Genomic_DNA"/>
</dbReference>
<gene>
    <name evidence="2" type="ORF">J2X19_004434</name>
</gene>
<sequence>MNQAAFAQALFQPALPCPPGLHTWNGSDPAVRFNVYRNNVVVSLVDALATSFPVVLALVGDDFFQAMARQFVQAHPPRTRVMAWYGAELPDFIAGFAPAASLPYLADVARLERARVRAYHAADAEPLPPQALQAALADPQLLAQLRLGLDPSLQLLASPFAICDLWAAHQGLLPMAKIDPYQAQTALVLRNGWEVEVLEIPAASAACIQALQQGDSLLAAASVDPALDLPQTLALLIRQQLITHMSTEA</sequence>
<accession>A0ABU2CEJ6</accession>
<dbReference type="Gene3D" id="1.10.150.690">
    <property type="entry name" value="DUF2063"/>
    <property type="match status" value="1"/>
</dbReference>
<comment type="caution">
    <text evidence="2">The sequence shown here is derived from an EMBL/GenBank/DDBJ whole genome shotgun (WGS) entry which is preliminary data.</text>
</comment>
<dbReference type="InterPro" id="IPR044922">
    <property type="entry name" value="DUF2063_N_sf"/>
</dbReference>
<feature type="domain" description="Putative DNA-binding" evidence="1">
    <location>
        <begin position="3"/>
        <end position="93"/>
    </location>
</feature>
<protein>
    <recommendedName>
        <fullName evidence="1">Putative DNA-binding domain-containing protein</fullName>
    </recommendedName>
</protein>
<evidence type="ECO:0000313" key="3">
    <source>
        <dbReference type="Proteomes" id="UP001180487"/>
    </source>
</evidence>
<evidence type="ECO:0000313" key="2">
    <source>
        <dbReference type="EMBL" id="MDR7379738.1"/>
    </source>
</evidence>
<organism evidence="2 3">
    <name type="scientific">Rhodoferax ferrireducens</name>
    <dbReference type="NCBI Taxonomy" id="192843"/>
    <lineage>
        <taxon>Bacteria</taxon>
        <taxon>Pseudomonadati</taxon>
        <taxon>Pseudomonadota</taxon>
        <taxon>Betaproteobacteria</taxon>
        <taxon>Burkholderiales</taxon>
        <taxon>Comamonadaceae</taxon>
        <taxon>Rhodoferax</taxon>
    </lineage>
</organism>
<evidence type="ECO:0000259" key="1">
    <source>
        <dbReference type="Pfam" id="PF09836"/>
    </source>
</evidence>